<proteinExistence type="predicted"/>
<accession>A0AAW1VGX8</accession>
<evidence type="ECO:0000313" key="1">
    <source>
        <dbReference type="EMBL" id="KAK9902934.1"/>
    </source>
</evidence>
<gene>
    <name evidence="1" type="ORF">M0R45_001447</name>
</gene>
<dbReference type="Proteomes" id="UP001457282">
    <property type="component" value="Unassembled WGS sequence"/>
</dbReference>
<sequence length="119" mass="13518">MVDTVENPEQSKQKHNIMINTTLTMKEYNQIKALLKNQNGNNKPLANATGIFTPNCDIAHHDPHSTLYWIVDSGATDHVSHLPPTHNNLKDLMVLSVYLMEEKLLSKVLELLSCHKIYL</sequence>
<organism evidence="1 2">
    <name type="scientific">Rubus argutus</name>
    <name type="common">Southern blackberry</name>
    <dbReference type="NCBI Taxonomy" id="59490"/>
    <lineage>
        <taxon>Eukaryota</taxon>
        <taxon>Viridiplantae</taxon>
        <taxon>Streptophyta</taxon>
        <taxon>Embryophyta</taxon>
        <taxon>Tracheophyta</taxon>
        <taxon>Spermatophyta</taxon>
        <taxon>Magnoliopsida</taxon>
        <taxon>eudicotyledons</taxon>
        <taxon>Gunneridae</taxon>
        <taxon>Pentapetalae</taxon>
        <taxon>rosids</taxon>
        <taxon>fabids</taxon>
        <taxon>Rosales</taxon>
        <taxon>Rosaceae</taxon>
        <taxon>Rosoideae</taxon>
        <taxon>Rosoideae incertae sedis</taxon>
        <taxon>Rubus</taxon>
    </lineage>
</organism>
<dbReference type="AlphaFoldDB" id="A0AAW1VGX8"/>
<evidence type="ECO:0000313" key="2">
    <source>
        <dbReference type="Proteomes" id="UP001457282"/>
    </source>
</evidence>
<protein>
    <submittedName>
        <fullName evidence="1">Uncharacterized protein</fullName>
    </submittedName>
</protein>
<keyword evidence="2" id="KW-1185">Reference proteome</keyword>
<comment type="caution">
    <text evidence="1">The sequence shown here is derived from an EMBL/GenBank/DDBJ whole genome shotgun (WGS) entry which is preliminary data.</text>
</comment>
<dbReference type="EMBL" id="JBEDUW010000248">
    <property type="protein sequence ID" value="KAK9902934.1"/>
    <property type="molecule type" value="Genomic_DNA"/>
</dbReference>
<name>A0AAW1VGX8_RUBAR</name>
<reference evidence="1 2" key="1">
    <citation type="journal article" date="2023" name="G3 (Bethesda)">
        <title>A chromosome-length genome assembly and annotation of blackberry (Rubus argutus, cv. 'Hillquist').</title>
        <authorList>
            <person name="Bruna T."/>
            <person name="Aryal R."/>
            <person name="Dudchenko O."/>
            <person name="Sargent D.J."/>
            <person name="Mead D."/>
            <person name="Buti M."/>
            <person name="Cavallini A."/>
            <person name="Hytonen T."/>
            <person name="Andres J."/>
            <person name="Pham M."/>
            <person name="Weisz D."/>
            <person name="Mascagni F."/>
            <person name="Usai G."/>
            <person name="Natali L."/>
            <person name="Bassil N."/>
            <person name="Fernandez G.E."/>
            <person name="Lomsadze A."/>
            <person name="Armour M."/>
            <person name="Olukolu B."/>
            <person name="Poorten T."/>
            <person name="Britton C."/>
            <person name="Davik J."/>
            <person name="Ashrafi H."/>
            <person name="Aiden E.L."/>
            <person name="Borodovsky M."/>
            <person name="Worthington M."/>
        </authorList>
    </citation>
    <scope>NUCLEOTIDE SEQUENCE [LARGE SCALE GENOMIC DNA]</scope>
    <source>
        <strain evidence="1">PI 553951</strain>
    </source>
</reference>